<evidence type="ECO:0000256" key="4">
    <source>
        <dbReference type="ARBA" id="ARBA00039775"/>
    </source>
</evidence>
<name>A0A120K133_9SACH</name>
<dbReference type="AlphaFoldDB" id="A0A120K133"/>
<gene>
    <name evidence="7" type="ORF">AW171_hschr2459</name>
</gene>
<dbReference type="InterPro" id="IPR051377">
    <property type="entry name" value="DNA_Pol-Epsilon_Subunit"/>
</dbReference>
<evidence type="ECO:0000313" key="8">
    <source>
        <dbReference type="Proteomes" id="UP000243052"/>
    </source>
</evidence>
<accession>A0A120K133</accession>
<dbReference type="GeneID" id="28722121"/>
<dbReference type="InterPro" id="IPR009072">
    <property type="entry name" value="Histone-fold"/>
</dbReference>
<evidence type="ECO:0000256" key="2">
    <source>
        <dbReference type="ARBA" id="ARBA00022705"/>
    </source>
</evidence>
<evidence type="ECO:0000256" key="5">
    <source>
        <dbReference type="ARBA" id="ARBA00042096"/>
    </source>
</evidence>
<dbReference type="OrthoDB" id="1707486at2759"/>
<dbReference type="GO" id="GO:0046982">
    <property type="term" value="F:protein heterodimerization activity"/>
    <property type="evidence" value="ECO:0007669"/>
    <property type="project" value="InterPro"/>
</dbReference>
<keyword evidence="2" id="KW-0235">DNA replication</keyword>
<dbReference type="GO" id="GO:0008622">
    <property type="term" value="C:epsilon DNA polymerase complex"/>
    <property type="evidence" value="ECO:0007669"/>
    <property type="project" value="TreeGrafter"/>
</dbReference>
<dbReference type="RefSeq" id="XP_017985927.1">
    <property type="nucleotide sequence ID" value="XM_018130438.1"/>
</dbReference>
<evidence type="ECO:0000256" key="6">
    <source>
        <dbReference type="SAM" id="MobiDB-lite"/>
    </source>
</evidence>
<keyword evidence="3" id="KW-0539">Nucleus</keyword>
<evidence type="ECO:0000313" key="7">
    <source>
        <dbReference type="EMBL" id="AMD18931.1"/>
    </source>
</evidence>
<proteinExistence type="predicted"/>
<dbReference type="GO" id="GO:0031507">
    <property type="term" value="P:heterochromatin formation"/>
    <property type="evidence" value="ECO:0007669"/>
    <property type="project" value="TreeGrafter"/>
</dbReference>
<comment type="subcellular location">
    <subcellularLocation>
        <location evidence="1">Nucleus</location>
    </subcellularLocation>
</comment>
<feature type="compositionally biased region" description="Basic and acidic residues" evidence="6">
    <location>
        <begin position="149"/>
        <end position="164"/>
    </location>
</feature>
<feature type="region of interest" description="Disordered" evidence="6">
    <location>
        <begin position="125"/>
        <end position="164"/>
    </location>
</feature>
<sequence length="164" mass="18315">MPPKGWKKDAQGNYPTTSYIKEQEKVTVDDLLFPKSIITSIAKEALHSATPDSKVMLSKDASIALQRSSTVFVNHLLMYARENAKNNDSKSCNEDDILSALEQIGLTGFKPIIRNKVVEYERALRQRKGKSELDAESANVEDGPDESVNPDKDYEEPVSKKTKV</sequence>
<dbReference type="Proteomes" id="UP000243052">
    <property type="component" value="Chromosome ii"/>
</dbReference>
<dbReference type="SUPFAM" id="SSF47113">
    <property type="entry name" value="Histone-fold"/>
    <property type="match status" value="1"/>
</dbReference>
<dbReference type="STRING" id="45286.A0A120K133"/>
<keyword evidence="8" id="KW-1185">Reference proteome</keyword>
<evidence type="ECO:0000256" key="1">
    <source>
        <dbReference type="ARBA" id="ARBA00004123"/>
    </source>
</evidence>
<dbReference type="GO" id="GO:0008623">
    <property type="term" value="C:CHRAC"/>
    <property type="evidence" value="ECO:0007669"/>
    <property type="project" value="TreeGrafter"/>
</dbReference>
<dbReference type="Gene3D" id="1.10.20.10">
    <property type="entry name" value="Histone, subunit A"/>
    <property type="match status" value="1"/>
</dbReference>
<reference evidence="7 8" key="1">
    <citation type="submission" date="2016-01" db="EMBL/GenBank/DDBJ databases">
        <title>Genome sequence of the yeast Holleya sinecauda.</title>
        <authorList>
            <person name="Dietrich F.S."/>
        </authorList>
    </citation>
    <scope>NUCLEOTIDE SEQUENCE [LARGE SCALE GENOMIC DNA]</scope>
    <source>
        <strain evidence="7 8">ATCC 58844</strain>
    </source>
</reference>
<organism evidence="7 8">
    <name type="scientific">Eremothecium sinecaudum</name>
    <dbReference type="NCBI Taxonomy" id="45286"/>
    <lineage>
        <taxon>Eukaryota</taxon>
        <taxon>Fungi</taxon>
        <taxon>Dikarya</taxon>
        <taxon>Ascomycota</taxon>
        <taxon>Saccharomycotina</taxon>
        <taxon>Saccharomycetes</taxon>
        <taxon>Saccharomycetales</taxon>
        <taxon>Saccharomycetaceae</taxon>
        <taxon>Eremothecium</taxon>
    </lineage>
</organism>
<dbReference type="GO" id="GO:0006974">
    <property type="term" value="P:DNA damage response"/>
    <property type="evidence" value="ECO:0007669"/>
    <property type="project" value="TreeGrafter"/>
</dbReference>
<dbReference type="PANTHER" id="PTHR46172:SF1">
    <property type="entry name" value="DNA POLYMERASE EPSILON SUBUNIT 3"/>
    <property type="match status" value="1"/>
</dbReference>
<dbReference type="GO" id="GO:0006272">
    <property type="term" value="P:leading strand elongation"/>
    <property type="evidence" value="ECO:0007669"/>
    <property type="project" value="TreeGrafter"/>
</dbReference>
<evidence type="ECO:0000256" key="3">
    <source>
        <dbReference type="ARBA" id="ARBA00023242"/>
    </source>
</evidence>
<dbReference type="EMBL" id="CP014242">
    <property type="protein sequence ID" value="AMD18931.1"/>
    <property type="molecule type" value="Genomic_DNA"/>
</dbReference>
<dbReference type="GO" id="GO:0031490">
    <property type="term" value="F:chromatin DNA binding"/>
    <property type="evidence" value="ECO:0007669"/>
    <property type="project" value="TreeGrafter"/>
</dbReference>
<protein>
    <recommendedName>
        <fullName evidence="4">DNA polymerase epsilon subunit D</fullName>
    </recommendedName>
    <alternativeName>
        <fullName evidence="5">DNA polymerase II subunit D</fullName>
    </alternativeName>
</protein>
<dbReference type="PANTHER" id="PTHR46172">
    <property type="entry name" value="DNA POLYMERASE EPSILON SUBUNIT 3"/>
    <property type="match status" value="1"/>
</dbReference>
<dbReference type="CDD" id="cd22928">
    <property type="entry name" value="HFD_POLE3_DPB4"/>
    <property type="match status" value="1"/>
</dbReference>